<reference evidence="5" key="3">
    <citation type="submission" date="2022-09" db="EMBL/GenBank/DDBJ databases">
        <authorList>
            <person name="Hitch T.C.A."/>
        </authorList>
    </citation>
    <scope>NUCLEOTIDE SEQUENCE</scope>
    <source>
        <strain evidence="5">Sanger_19</strain>
    </source>
</reference>
<dbReference type="Gene3D" id="2.30.42.10">
    <property type="match status" value="1"/>
</dbReference>
<feature type="domain" description="Putative radical SAM N-terminal" evidence="3">
    <location>
        <begin position="69"/>
        <end position="219"/>
    </location>
</feature>
<reference evidence="4" key="2">
    <citation type="submission" date="2021-10" db="EMBL/GenBank/DDBJ databases">
        <title>Anaerobic single-cell dispensing facilitates the cultivation of human gut bacteria.</title>
        <authorList>
            <person name="Afrizal A."/>
        </authorList>
    </citation>
    <scope>NUCLEOTIDE SEQUENCE</scope>
    <source>
        <strain evidence="4">CLA-AA-H204</strain>
    </source>
</reference>
<dbReference type="Gene3D" id="3.20.20.70">
    <property type="entry name" value="Aldolase class I"/>
    <property type="match status" value="1"/>
</dbReference>
<organism evidence="4 6">
    <name type="scientific">Roseburia amylophila</name>
    <dbReference type="NCBI Taxonomy" id="2981794"/>
    <lineage>
        <taxon>Bacteria</taxon>
        <taxon>Bacillati</taxon>
        <taxon>Bacillota</taxon>
        <taxon>Clostridia</taxon>
        <taxon>Lachnospirales</taxon>
        <taxon>Lachnospiraceae</taxon>
        <taxon>Roseburia</taxon>
    </lineage>
</organism>
<dbReference type="SUPFAM" id="SSF102114">
    <property type="entry name" value="Radical SAM enzymes"/>
    <property type="match status" value="1"/>
</dbReference>
<feature type="domain" description="DUF512" evidence="1">
    <location>
        <begin position="222"/>
        <end position="425"/>
    </location>
</feature>
<dbReference type="Proteomes" id="UP001209666">
    <property type="component" value="Unassembled WGS sequence"/>
</dbReference>
<evidence type="ECO:0000313" key="7">
    <source>
        <dbReference type="Proteomes" id="UP001209666"/>
    </source>
</evidence>
<dbReference type="InterPro" id="IPR041489">
    <property type="entry name" value="PDZ_6"/>
</dbReference>
<dbReference type="EMBL" id="JAJEQW010000001">
    <property type="protein sequence ID" value="MCC2240716.1"/>
    <property type="molecule type" value="Genomic_DNA"/>
</dbReference>
<evidence type="ECO:0000259" key="3">
    <source>
        <dbReference type="Pfam" id="PF19238"/>
    </source>
</evidence>
<dbReference type="EMBL" id="JAOQKI010000006">
    <property type="protein sequence ID" value="MCU6716659.1"/>
    <property type="molecule type" value="Genomic_DNA"/>
</dbReference>
<proteinExistence type="predicted"/>
<accession>A0AAW4WDI1</accession>
<dbReference type="Pfam" id="PF17820">
    <property type="entry name" value="PDZ_6"/>
    <property type="match status" value="1"/>
</dbReference>
<dbReference type="InterPro" id="IPR058240">
    <property type="entry name" value="rSAM_sf"/>
</dbReference>
<dbReference type="RefSeq" id="WP_022242466.1">
    <property type="nucleotide sequence ID" value="NZ_JAJEQW010000001.1"/>
</dbReference>
<evidence type="ECO:0000259" key="1">
    <source>
        <dbReference type="Pfam" id="PF04459"/>
    </source>
</evidence>
<sequence>MHTKKHVISGVKPDSIAMELELEPGDELISINGKEIEDVFDYQFLTEDEYLLVVVRKNNGEEWELEIEKDYDEDLGIEFENGLMDDYKSCSNKCMFCFIDQMPPGMRETLYFKDDDSRLSFLQGNYVTLTNMKDKDIERIIYYNLGPINVSVHTTNPKLRCTMLHNRFAGEALKKIKRLSDAGIEMNGQVVLCKGVNDGEELERTIRDLTEYIPNMQSLSIVPVGLTKYREGLYPLEAFEKEDAGKVLEQIHRWQDYCMEHFGTHFVHGGDEWYLLAEQPLPSAENYDGYIQLENGVGMITLLRDEFREALAAEKGDANLKRTVTLVTGKLAGPILEELTGEMKEKFPNVKIRVRVIRNDFFGERITVAGLLTGQDIIAQLKDEDLGDEILLPCNVLRMGEDVFLDDITLTELKRTLQVQADIVKSSGQDLLNAVLGRRQNE</sequence>
<feature type="domain" description="PDZ" evidence="2">
    <location>
        <begin position="7"/>
        <end position="55"/>
    </location>
</feature>
<dbReference type="InterPro" id="IPR013785">
    <property type="entry name" value="Aldolase_TIM"/>
</dbReference>
<gene>
    <name evidence="4" type="ORF">LKD47_00170</name>
    <name evidence="5" type="ORF">OCV43_05125</name>
</gene>
<dbReference type="SUPFAM" id="SSF50156">
    <property type="entry name" value="PDZ domain-like"/>
    <property type="match status" value="1"/>
</dbReference>
<evidence type="ECO:0000313" key="5">
    <source>
        <dbReference type="EMBL" id="MCU6716659.1"/>
    </source>
</evidence>
<protein>
    <submittedName>
        <fullName evidence="4">DUF512 domain-containing protein</fullName>
    </submittedName>
</protein>
<dbReference type="Pfam" id="PF04459">
    <property type="entry name" value="DUF512"/>
    <property type="match status" value="1"/>
</dbReference>
<evidence type="ECO:0000313" key="6">
    <source>
        <dbReference type="Proteomes" id="UP001198893"/>
    </source>
</evidence>
<dbReference type="InterPro" id="IPR036034">
    <property type="entry name" value="PDZ_sf"/>
</dbReference>
<dbReference type="Pfam" id="PF19238">
    <property type="entry name" value="Radical_SAM_2"/>
    <property type="match status" value="1"/>
</dbReference>
<evidence type="ECO:0000313" key="4">
    <source>
        <dbReference type="EMBL" id="MCC2240716.1"/>
    </source>
</evidence>
<keyword evidence="7" id="KW-1185">Reference proteome</keyword>
<dbReference type="InterPro" id="IPR045375">
    <property type="entry name" value="Put_radical_SAM-like_N"/>
</dbReference>
<comment type="caution">
    <text evidence="4">The sequence shown here is derived from an EMBL/GenBank/DDBJ whole genome shotgun (WGS) entry which is preliminary data.</text>
</comment>
<dbReference type="Proteomes" id="UP001198893">
    <property type="component" value="Unassembled WGS sequence"/>
</dbReference>
<reference evidence="5 7" key="1">
    <citation type="journal article" date="2021" name="ISME Commun">
        <title>Automated analysis of genomic sequences facilitates high-throughput and comprehensive description of bacteria.</title>
        <authorList>
            <person name="Hitch T.C.A."/>
        </authorList>
    </citation>
    <scope>NUCLEOTIDE SEQUENCE [LARGE SCALE GENOMIC DNA]</scope>
    <source>
        <strain evidence="5 7">Sanger_19</strain>
    </source>
</reference>
<evidence type="ECO:0000259" key="2">
    <source>
        <dbReference type="Pfam" id="PF17820"/>
    </source>
</evidence>
<dbReference type="InterPro" id="IPR007549">
    <property type="entry name" value="DUF512"/>
</dbReference>
<name>A0AAW4WDI1_9FIRM</name>
<dbReference type="AlphaFoldDB" id="A0AAW4WDI1"/>